<keyword evidence="4 12" id="KW-0812">Transmembrane</keyword>
<evidence type="ECO:0000256" key="3">
    <source>
        <dbReference type="ARBA" id="ARBA00022670"/>
    </source>
</evidence>
<dbReference type="Proteomes" id="UP000701698">
    <property type="component" value="Unassembled WGS sequence"/>
</dbReference>
<comment type="subcellular location">
    <subcellularLocation>
        <location evidence="1">Cell membrane</location>
        <topology evidence="1">Multi-pass membrane protein</topology>
    </subcellularLocation>
</comment>
<name>A0A955LGY6_UNCKA</name>
<evidence type="ECO:0000256" key="7">
    <source>
        <dbReference type="ARBA" id="ARBA00022833"/>
    </source>
</evidence>
<comment type="caution">
    <text evidence="14">The sequence shown here is derived from an EMBL/GenBank/DDBJ whole genome shotgun (WGS) entry which is preliminary data.</text>
</comment>
<evidence type="ECO:0000256" key="4">
    <source>
        <dbReference type="ARBA" id="ARBA00022692"/>
    </source>
</evidence>
<protein>
    <submittedName>
        <fullName evidence="14">M48 family metalloprotease</fullName>
        <ecNumber evidence="14">3.4.24.-</ecNumber>
    </submittedName>
</protein>
<evidence type="ECO:0000313" key="14">
    <source>
        <dbReference type="EMBL" id="MCA9390407.1"/>
    </source>
</evidence>
<keyword evidence="2" id="KW-1003">Cell membrane</keyword>
<dbReference type="Pfam" id="PF01435">
    <property type="entry name" value="Peptidase_M48"/>
    <property type="match status" value="1"/>
</dbReference>
<keyword evidence="3 11" id="KW-0645">Protease</keyword>
<gene>
    <name evidence="14" type="ORF">KC571_03305</name>
</gene>
<dbReference type="GO" id="GO:0046872">
    <property type="term" value="F:metal ion binding"/>
    <property type="evidence" value="ECO:0007669"/>
    <property type="project" value="UniProtKB-KW"/>
</dbReference>
<feature type="transmembrane region" description="Helical" evidence="12">
    <location>
        <begin position="37"/>
        <end position="56"/>
    </location>
</feature>
<proteinExistence type="inferred from homology"/>
<evidence type="ECO:0000259" key="13">
    <source>
        <dbReference type="Pfam" id="PF01435"/>
    </source>
</evidence>
<keyword evidence="8 12" id="KW-1133">Transmembrane helix</keyword>
<comment type="similarity">
    <text evidence="11">Belongs to the peptidase M48 family.</text>
</comment>
<feature type="non-terminal residue" evidence="14">
    <location>
        <position position="1"/>
    </location>
</feature>
<dbReference type="AlphaFoldDB" id="A0A955LGY6"/>
<evidence type="ECO:0000256" key="6">
    <source>
        <dbReference type="ARBA" id="ARBA00022801"/>
    </source>
</evidence>
<dbReference type="GO" id="GO:0006508">
    <property type="term" value="P:proteolysis"/>
    <property type="evidence" value="ECO:0007669"/>
    <property type="project" value="UniProtKB-KW"/>
</dbReference>
<reference evidence="14" key="1">
    <citation type="submission" date="2020-04" db="EMBL/GenBank/DDBJ databases">
        <authorList>
            <person name="Zhang T."/>
        </authorList>
    </citation>
    <scope>NUCLEOTIDE SEQUENCE</scope>
    <source>
        <strain evidence="14">HKST-UBA01</strain>
    </source>
</reference>
<feature type="domain" description="Peptidase M48" evidence="13">
    <location>
        <begin position="28"/>
        <end position="138"/>
    </location>
</feature>
<reference evidence="14" key="2">
    <citation type="journal article" date="2021" name="Microbiome">
        <title>Successional dynamics and alternative stable states in a saline activated sludge microbial community over 9 years.</title>
        <authorList>
            <person name="Wang Y."/>
            <person name="Ye J."/>
            <person name="Ju F."/>
            <person name="Liu L."/>
            <person name="Boyd J.A."/>
            <person name="Deng Y."/>
            <person name="Parks D.H."/>
            <person name="Jiang X."/>
            <person name="Yin X."/>
            <person name="Woodcroft B.J."/>
            <person name="Tyson G.W."/>
            <person name="Hugenholtz P."/>
            <person name="Polz M.F."/>
            <person name="Zhang T."/>
        </authorList>
    </citation>
    <scope>NUCLEOTIDE SEQUENCE</scope>
    <source>
        <strain evidence="14">HKST-UBA01</strain>
    </source>
</reference>
<evidence type="ECO:0000256" key="8">
    <source>
        <dbReference type="ARBA" id="ARBA00022989"/>
    </source>
</evidence>
<evidence type="ECO:0000313" key="15">
    <source>
        <dbReference type="Proteomes" id="UP000701698"/>
    </source>
</evidence>
<dbReference type="GO" id="GO:0005886">
    <property type="term" value="C:plasma membrane"/>
    <property type="evidence" value="ECO:0007669"/>
    <property type="project" value="UniProtKB-SubCell"/>
</dbReference>
<evidence type="ECO:0000256" key="9">
    <source>
        <dbReference type="ARBA" id="ARBA00023049"/>
    </source>
</evidence>
<dbReference type="EC" id="3.4.24.-" evidence="14"/>
<evidence type="ECO:0000256" key="2">
    <source>
        <dbReference type="ARBA" id="ARBA00022475"/>
    </source>
</evidence>
<evidence type="ECO:0000256" key="5">
    <source>
        <dbReference type="ARBA" id="ARBA00022723"/>
    </source>
</evidence>
<accession>A0A955LGY6</accession>
<evidence type="ECO:0000256" key="11">
    <source>
        <dbReference type="RuleBase" id="RU003983"/>
    </source>
</evidence>
<dbReference type="GO" id="GO:0004222">
    <property type="term" value="F:metalloendopeptidase activity"/>
    <property type="evidence" value="ECO:0007669"/>
    <property type="project" value="InterPro"/>
</dbReference>
<evidence type="ECO:0000256" key="12">
    <source>
        <dbReference type="SAM" id="Phobius"/>
    </source>
</evidence>
<dbReference type="PANTHER" id="PTHR43221">
    <property type="entry name" value="PROTEASE HTPX"/>
    <property type="match status" value="1"/>
</dbReference>
<keyword evidence="9 11" id="KW-0482">Metalloprotease</keyword>
<keyword evidence="6 11" id="KW-0378">Hydrolase</keyword>
<evidence type="ECO:0000256" key="10">
    <source>
        <dbReference type="ARBA" id="ARBA00023136"/>
    </source>
</evidence>
<organism evidence="14 15">
    <name type="scientific">candidate division WWE3 bacterium</name>
    <dbReference type="NCBI Taxonomy" id="2053526"/>
    <lineage>
        <taxon>Bacteria</taxon>
        <taxon>Katanobacteria</taxon>
    </lineage>
</organism>
<keyword evidence="10 12" id="KW-0472">Membrane</keyword>
<evidence type="ECO:0000256" key="1">
    <source>
        <dbReference type="ARBA" id="ARBA00004651"/>
    </source>
</evidence>
<dbReference type="InterPro" id="IPR001915">
    <property type="entry name" value="Peptidase_M48"/>
</dbReference>
<keyword evidence="5" id="KW-0479">Metal-binding</keyword>
<sequence>IMTMVVVLVGVVALLVDSVWRFRWLRDNRDRNEGGGILSIIGILMIILAPLVANLIKFAVSRQREFLADASAAYITRYPKGLVDALSKIAHDDLTVPNPSAATAHLYFSNPLENIGSKVSNLFSTHPPVEERIRRLQQM</sequence>
<dbReference type="PANTHER" id="PTHR43221:SF1">
    <property type="entry name" value="PROTEASE HTPX"/>
    <property type="match status" value="1"/>
</dbReference>
<dbReference type="EMBL" id="JAGQKX010000088">
    <property type="protein sequence ID" value="MCA9390407.1"/>
    <property type="molecule type" value="Genomic_DNA"/>
</dbReference>
<keyword evidence="7 11" id="KW-0862">Zinc</keyword>
<dbReference type="InterPro" id="IPR050083">
    <property type="entry name" value="HtpX_protease"/>
</dbReference>
<comment type="cofactor">
    <cofactor evidence="11">
        <name>Zn(2+)</name>
        <dbReference type="ChEBI" id="CHEBI:29105"/>
    </cofactor>
    <text evidence="11">Binds 1 zinc ion per subunit.</text>
</comment>